<reference evidence="2" key="1">
    <citation type="submission" date="2018-05" db="EMBL/GenBank/DDBJ databases">
        <authorList>
            <person name="Lanie J.A."/>
            <person name="Ng W.-L."/>
            <person name="Kazmierczak K.M."/>
            <person name="Andrzejewski T.M."/>
            <person name="Davidsen T.M."/>
            <person name="Wayne K.J."/>
            <person name="Tettelin H."/>
            <person name="Glass J.I."/>
            <person name="Rusch D."/>
            <person name="Podicherti R."/>
            <person name="Tsui H.-C.T."/>
            <person name="Winkler M.E."/>
        </authorList>
    </citation>
    <scope>NUCLEOTIDE SEQUENCE</scope>
</reference>
<proteinExistence type="predicted"/>
<protein>
    <recommendedName>
        <fullName evidence="1">Kazal-like domain-containing protein</fullName>
    </recommendedName>
</protein>
<dbReference type="InterPro" id="IPR002350">
    <property type="entry name" value="Kazal_dom"/>
</dbReference>
<accession>A0A382NJJ8</accession>
<name>A0A382NJJ8_9ZZZZ</name>
<dbReference type="EMBL" id="UINC01100937">
    <property type="protein sequence ID" value="SVC61373.1"/>
    <property type="molecule type" value="Genomic_DNA"/>
</dbReference>
<dbReference type="SUPFAM" id="SSF100895">
    <property type="entry name" value="Kazal-type serine protease inhibitors"/>
    <property type="match status" value="1"/>
</dbReference>
<gene>
    <name evidence="2" type="ORF">METZ01_LOCUS314227</name>
</gene>
<evidence type="ECO:0000313" key="2">
    <source>
        <dbReference type="EMBL" id="SVC61373.1"/>
    </source>
</evidence>
<dbReference type="CDD" id="cd00104">
    <property type="entry name" value="KAZAL_FS"/>
    <property type="match status" value="1"/>
</dbReference>
<dbReference type="InterPro" id="IPR036058">
    <property type="entry name" value="Kazal_dom_sf"/>
</dbReference>
<dbReference type="Gene3D" id="3.30.60.30">
    <property type="match status" value="1"/>
</dbReference>
<feature type="domain" description="Kazal-like" evidence="1">
    <location>
        <begin position="23"/>
        <end position="77"/>
    </location>
</feature>
<dbReference type="PROSITE" id="PS51465">
    <property type="entry name" value="KAZAL_2"/>
    <property type="match status" value="1"/>
</dbReference>
<sequence length="77" mass="8488">MKKLLLIFLGLSLVFGCNDDSEEDVPNMCVDETLINLEFVCTEEFAPVCGCDGITYNNSCEAFNWHGVIAYAEGPCD</sequence>
<dbReference type="AlphaFoldDB" id="A0A382NJJ8"/>
<dbReference type="PROSITE" id="PS51257">
    <property type="entry name" value="PROKAR_LIPOPROTEIN"/>
    <property type="match status" value="1"/>
</dbReference>
<evidence type="ECO:0000259" key="1">
    <source>
        <dbReference type="PROSITE" id="PS51465"/>
    </source>
</evidence>
<dbReference type="Pfam" id="PF00050">
    <property type="entry name" value="Kazal_1"/>
    <property type="match status" value="1"/>
</dbReference>
<organism evidence="2">
    <name type="scientific">marine metagenome</name>
    <dbReference type="NCBI Taxonomy" id="408172"/>
    <lineage>
        <taxon>unclassified sequences</taxon>
        <taxon>metagenomes</taxon>
        <taxon>ecological metagenomes</taxon>
    </lineage>
</organism>